<evidence type="ECO:0000313" key="6">
    <source>
        <dbReference type="EMBL" id="RJG11209.1"/>
    </source>
</evidence>
<evidence type="ECO:0000256" key="4">
    <source>
        <dbReference type="ARBA" id="ARBA00022833"/>
    </source>
</evidence>
<evidence type="ECO:0000313" key="7">
    <source>
        <dbReference type="Proteomes" id="UP000284006"/>
    </source>
</evidence>
<dbReference type="PANTHER" id="PTHR42978:SF3">
    <property type="entry name" value="BLR3078 PROTEIN"/>
    <property type="match status" value="1"/>
</dbReference>
<dbReference type="InterPro" id="IPR036866">
    <property type="entry name" value="RibonucZ/Hydroxyglut_hydro"/>
</dbReference>
<dbReference type="EMBL" id="QYUP01000152">
    <property type="protein sequence ID" value="RJG11209.1"/>
    <property type="molecule type" value="Genomic_DNA"/>
</dbReference>
<comment type="similarity">
    <text evidence="1">Belongs to the metallo-beta-lactamase superfamily.</text>
</comment>
<comment type="caution">
    <text evidence="6">The sequence shown here is derived from an EMBL/GenBank/DDBJ whole genome shotgun (WGS) entry which is preliminary data.</text>
</comment>
<gene>
    <name evidence="6" type="ORF">D3872_20850</name>
</gene>
<evidence type="ECO:0000256" key="3">
    <source>
        <dbReference type="ARBA" id="ARBA00022801"/>
    </source>
</evidence>
<dbReference type="Proteomes" id="UP000284006">
    <property type="component" value="Unassembled WGS sequence"/>
</dbReference>
<name>A0A418XFH5_9BURK</name>
<proteinExistence type="inferred from homology"/>
<dbReference type="CDD" id="cd07729">
    <property type="entry name" value="AHL_lactonase_MBL-fold"/>
    <property type="match status" value="1"/>
</dbReference>
<keyword evidence="4" id="KW-0862">Zinc</keyword>
<protein>
    <submittedName>
        <fullName evidence="6">N-acyl homoserine lactonase family protein</fullName>
    </submittedName>
</protein>
<feature type="domain" description="Metallo-beta-lactamase" evidence="5">
    <location>
        <begin position="49"/>
        <end position="239"/>
    </location>
</feature>
<sequence>MALASPVTKRRPLWTAVCRAGASEPAGTPPNKSYCGTSGEGNLRVLLIVGSWHFILSNILSRRGLLRHPLKVRVPKTLAQQFKAIGYEPKDVTYLGLSHMHFDHIGNVGLFPASTLLMQDEEYEAAFGPDSAKYGNDPASYPTLKANPVTRLSGDHDVFGDGSVVIKRTAGHTPGHQSLFLKLPKTGNILLSGDLAHFSKNWKHRRVPSFNFDKEMSVKAMDDMAKFIKDNKATLWIQHDLEQNAKM</sequence>
<dbReference type="PANTHER" id="PTHR42978">
    <property type="entry name" value="QUORUM-QUENCHING LACTONASE YTNP-RELATED-RELATED"/>
    <property type="match status" value="1"/>
</dbReference>
<dbReference type="GO" id="GO:0016787">
    <property type="term" value="F:hydrolase activity"/>
    <property type="evidence" value="ECO:0007669"/>
    <property type="project" value="UniProtKB-KW"/>
</dbReference>
<dbReference type="AlphaFoldDB" id="A0A418XFH5"/>
<evidence type="ECO:0000256" key="2">
    <source>
        <dbReference type="ARBA" id="ARBA00022723"/>
    </source>
</evidence>
<keyword evidence="7" id="KW-1185">Reference proteome</keyword>
<dbReference type="OrthoDB" id="5443440at2"/>
<evidence type="ECO:0000259" key="5">
    <source>
        <dbReference type="SMART" id="SM00849"/>
    </source>
</evidence>
<dbReference type="GO" id="GO:0046872">
    <property type="term" value="F:metal ion binding"/>
    <property type="evidence" value="ECO:0007669"/>
    <property type="project" value="UniProtKB-KW"/>
</dbReference>
<dbReference type="Gene3D" id="3.60.15.10">
    <property type="entry name" value="Ribonuclease Z/Hydroxyacylglutathione hydrolase-like"/>
    <property type="match status" value="1"/>
</dbReference>
<evidence type="ECO:0000256" key="1">
    <source>
        <dbReference type="ARBA" id="ARBA00007749"/>
    </source>
</evidence>
<dbReference type="SUPFAM" id="SSF56281">
    <property type="entry name" value="Metallo-hydrolase/oxidoreductase"/>
    <property type="match status" value="1"/>
</dbReference>
<organism evidence="6 7">
    <name type="scientific">Massilia cavernae</name>
    <dbReference type="NCBI Taxonomy" id="2320864"/>
    <lineage>
        <taxon>Bacteria</taxon>
        <taxon>Pseudomonadati</taxon>
        <taxon>Pseudomonadota</taxon>
        <taxon>Betaproteobacteria</taxon>
        <taxon>Burkholderiales</taxon>
        <taxon>Oxalobacteraceae</taxon>
        <taxon>Telluria group</taxon>
        <taxon>Massilia</taxon>
    </lineage>
</organism>
<dbReference type="InterPro" id="IPR001279">
    <property type="entry name" value="Metallo-B-lactamas"/>
</dbReference>
<keyword evidence="3" id="KW-0378">Hydrolase</keyword>
<dbReference type="Pfam" id="PF00753">
    <property type="entry name" value="Lactamase_B"/>
    <property type="match status" value="1"/>
</dbReference>
<dbReference type="InterPro" id="IPR051013">
    <property type="entry name" value="MBL_superfamily_lactonases"/>
</dbReference>
<keyword evidence="2" id="KW-0479">Metal-binding</keyword>
<accession>A0A418XFH5</accession>
<dbReference type="SMART" id="SM00849">
    <property type="entry name" value="Lactamase_B"/>
    <property type="match status" value="1"/>
</dbReference>
<reference evidence="6 7" key="1">
    <citation type="submission" date="2018-09" db="EMBL/GenBank/DDBJ databases">
        <authorList>
            <person name="Zhu H."/>
        </authorList>
    </citation>
    <scope>NUCLEOTIDE SEQUENCE [LARGE SCALE GENOMIC DNA]</scope>
    <source>
        <strain evidence="6 7">K1S02-61</strain>
    </source>
</reference>